<dbReference type="RefSeq" id="XP_013895667.1">
    <property type="nucleotide sequence ID" value="XM_014040213.1"/>
</dbReference>
<feature type="chain" id="PRO_5002244777" evidence="2">
    <location>
        <begin position="24"/>
        <end position="257"/>
    </location>
</feature>
<feature type="region of interest" description="Disordered" evidence="1">
    <location>
        <begin position="80"/>
        <end position="110"/>
    </location>
</feature>
<name>A0A0D2JA86_9CHLO</name>
<dbReference type="AlphaFoldDB" id="A0A0D2JA86"/>
<protein>
    <submittedName>
        <fullName evidence="3">Uncharacterized protein</fullName>
    </submittedName>
</protein>
<dbReference type="GeneID" id="25728565"/>
<feature type="compositionally biased region" description="Polar residues" evidence="1">
    <location>
        <begin position="80"/>
        <end position="90"/>
    </location>
</feature>
<keyword evidence="2" id="KW-0732">Signal</keyword>
<evidence type="ECO:0000256" key="2">
    <source>
        <dbReference type="SAM" id="SignalP"/>
    </source>
</evidence>
<feature type="compositionally biased region" description="Polar residues" evidence="1">
    <location>
        <begin position="165"/>
        <end position="185"/>
    </location>
</feature>
<dbReference type="EMBL" id="KK102906">
    <property type="protein sequence ID" value="KIY96647.1"/>
    <property type="molecule type" value="Genomic_DNA"/>
</dbReference>
<gene>
    <name evidence="3" type="ORF">MNEG_11315</name>
</gene>
<feature type="region of interest" description="Disordered" evidence="1">
    <location>
        <begin position="165"/>
        <end position="198"/>
    </location>
</feature>
<keyword evidence="4" id="KW-1185">Reference proteome</keyword>
<reference evidence="3 4" key="1">
    <citation type="journal article" date="2013" name="BMC Genomics">
        <title>Reconstruction of the lipid metabolism for the microalga Monoraphidium neglectum from its genome sequence reveals characteristics suitable for biofuel production.</title>
        <authorList>
            <person name="Bogen C."/>
            <person name="Al-Dilaimi A."/>
            <person name="Albersmeier A."/>
            <person name="Wichmann J."/>
            <person name="Grundmann M."/>
            <person name="Rupp O."/>
            <person name="Lauersen K.J."/>
            <person name="Blifernez-Klassen O."/>
            <person name="Kalinowski J."/>
            <person name="Goesmann A."/>
            <person name="Mussgnug J.H."/>
            <person name="Kruse O."/>
        </authorList>
    </citation>
    <scope>NUCLEOTIDE SEQUENCE [LARGE SCALE GENOMIC DNA]</scope>
    <source>
        <strain evidence="3 4">SAG 48.87</strain>
    </source>
</reference>
<dbReference type="Proteomes" id="UP000054498">
    <property type="component" value="Unassembled WGS sequence"/>
</dbReference>
<accession>A0A0D2JA86</accession>
<dbReference type="KEGG" id="mng:MNEG_11315"/>
<evidence type="ECO:0000256" key="1">
    <source>
        <dbReference type="SAM" id="MobiDB-lite"/>
    </source>
</evidence>
<organism evidence="3 4">
    <name type="scientific">Monoraphidium neglectum</name>
    <dbReference type="NCBI Taxonomy" id="145388"/>
    <lineage>
        <taxon>Eukaryota</taxon>
        <taxon>Viridiplantae</taxon>
        <taxon>Chlorophyta</taxon>
        <taxon>core chlorophytes</taxon>
        <taxon>Chlorophyceae</taxon>
        <taxon>CS clade</taxon>
        <taxon>Sphaeropleales</taxon>
        <taxon>Selenastraceae</taxon>
        <taxon>Monoraphidium</taxon>
    </lineage>
</organism>
<sequence>MPNRHRRTASAAALLLLLAVCSAAPRLTAAARDAPNDGTPAPANNSAGSAGGLGAMLMTAMGVYLQQNVPKLVEAAVAQRQRSVPQQRTSGIDLDGDGKPDLPTPDLSLTAPELSLDPTLSLALSPFTFAPTYAVSVDPTLAPTGGASFAPTVAPTGAGILGPTLQPTDITSVNPTYAPTTSINLPSPPSDSPAVSASSRSAAPIAPIAARLAQRISKAAIAKAPAKAAAAATQAPAAGAAKAPATTGAAAKAPAKP</sequence>
<proteinExistence type="predicted"/>
<feature type="region of interest" description="Disordered" evidence="1">
    <location>
        <begin position="232"/>
        <end position="257"/>
    </location>
</feature>
<evidence type="ECO:0000313" key="3">
    <source>
        <dbReference type="EMBL" id="KIY96647.1"/>
    </source>
</evidence>
<evidence type="ECO:0000313" key="4">
    <source>
        <dbReference type="Proteomes" id="UP000054498"/>
    </source>
</evidence>
<feature type="signal peptide" evidence="2">
    <location>
        <begin position="1"/>
        <end position="23"/>
    </location>
</feature>